<proteinExistence type="predicted"/>
<reference evidence="3" key="1">
    <citation type="journal article" date="2019" name="Int. J. Syst. Evol. Microbiol.">
        <title>The Global Catalogue of Microorganisms (GCM) 10K type strain sequencing project: providing services to taxonomists for standard genome sequencing and annotation.</title>
        <authorList>
            <consortium name="The Broad Institute Genomics Platform"/>
            <consortium name="The Broad Institute Genome Sequencing Center for Infectious Disease"/>
            <person name="Wu L."/>
            <person name="Ma J."/>
        </authorList>
    </citation>
    <scope>NUCLEOTIDE SEQUENCE [LARGE SCALE GENOMIC DNA]</scope>
    <source>
        <strain evidence="3">CCUG 56752</strain>
    </source>
</reference>
<name>A0ABW3GLD3_9FLAO</name>
<evidence type="ECO:0000313" key="2">
    <source>
        <dbReference type="EMBL" id="MFD0931233.1"/>
    </source>
</evidence>
<feature type="chain" id="PRO_5045260988" evidence="1">
    <location>
        <begin position="20"/>
        <end position="139"/>
    </location>
</feature>
<dbReference type="Pfam" id="PF09912">
    <property type="entry name" value="DUF2141"/>
    <property type="match status" value="1"/>
</dbReference>
<evidence type="ECO:0000313" key="3">
    <source>
        <dbReference type="Proteomes" id="UP001597049"/>
    </source>
</evidence>
<organism evidence="2 3">
    <name type="scientific">Psychroflexus salinarum</name>
    <dbReference type="NCBI Taxonomy" id="546024"/>
    <lineage>
        <taxon>Bacteria</taxon>
        <taxon>Pseudomonadati</taxon>
        <taxon>Bacteroidota</taxon>
        <taxon>Flavobacteriia</taxon>
        <taxon>Flavobacteriales</taxon>
        <taxon>Flavobacteriaceae</taxon>
        <taxon>Psychroflexus</taxon>
    </lineage>
</organism>
<gene>
    <name evidence="2" type="ORF">ACFQ0R_01330</name>
</gene>
<protein>
    <submittedName>
        <fullName evidence="2">DUF2141 domain-containing protein</fullName>
    </submittedName>
</protein>
<comment type="caution">
    <text evidence="2">The sequence shown here is derived from an EMBL/GenBank/DDBJ whole genome shotgun (WGS) entry which is preliminary data.</text>
</comment>
<sequence length="139" mass="15267">MKKLFLSFLLVSISFVGFAQDISLKVIVEGIEEQKGTIYLSIHDNEESFPSDNDKAVSTGQITGFGSTAEYTFENLSKGVYAVSVFQDLNGNAKMDTNFIGIPKEPVGASKLTSFGRPKFSKCKFILSENSTISIEYIN</sequence>
<dbReference type="RefSeq" id="WP_379656569.1">
    <property type="nucleotide sequence ID" value="NZ_JBHTIV010000002.1"/>
</dbReference>
<evidence type="ECO:0000256" key="1">
    <source>
        <dbReference type="SAM" id="SignalP"/>
    </source>
</evidence>
<dbReference type="Proteomes" id="UP001597049">
    <property type="component" value="Unassembled WGS sequence"/>
</dbReference>
<accession>A0ABW3GLD3</accession>
<dbReference type="EMBL" id="JBHTIV010000002">
    <property type="protein sequence ID" value="MFD0931233.1"/>
    <property type="molecule type" value="Genomic_DNA"/>
</dbReference>
<feature type="signal peptide" evidence="1">
    <location>
        <begin position="1"/>
        <end position="19"/>
    </location>
</feature>
<dbReference type="InterPro" id="IPR018673">
    <property type="entry name" value="DUF2141"/>
</dbReference>
<keyword evidence="1" id="KW-0732">Signal</keyword>
<keyword evidence="3" id="KW-1185">Reference proteome</keyword>